<protein>
    <recommendedName>
        <fullName evidence="7">Ras-related protein Rab</fullName>
    </recommendedName>
</protein>
<dbReference type="SMART" id="SM00174">
    <property type="entry name" value="RHO"/>
    <property type="match status" value="1"/>
</dbReference>
<dbReference type="EMBL" id="CAAE01015123">
    <property type="protein sequence ID" value="CAG13195.1"/>
    <property type="molecule type" value="Genomic_DNA"/>
</dbReference>
<dbReference type="PANTHER" id="PTHR47981:SF41">
    <property type="entry name" value="RAS-RELATED PROTEIN RAB-32 ISOFORM X1"/>
    <property type="match status" value="1"/>
</dbReference>
<name>Q4REI7_TETNG</name>
<dbReference type="GO" id="GO:0008333">
    <property type="term" value="P:endosome to lysosome transport"/>
    <property type="evidence" value="ECO:0007669"/>
    <property type="project" value="TreeGrafter"/>
</dbReference>
<dbReference type="PROSITE" id="PS51421">
    <property type="entry name" value="RAS"/>
    <property type="match status" value="1"/>
</dbReference>
<dbReference type="GO" id="GO:0045335">
    <property type="term" value="C:phagocytic vesicle"/>
    <property type="evidence" value="ECO:0007669"/>
    <property type="project" value="TreeGrafter"/>
</dbReference>
<keyword evidence="5 7" id="KW-0636">Prenylation</keyword>
<dbReference type="InterPro" id="IPR005225">
    <property type="entry name" value="Small_GTP-bd"/>
</dbReference>
<organism evidence="8">
    <name type="scientific">Tetraodon nigroviridis</name>
    <name type="common">Spotted green pufferfish</name>
    <name type="synonym">Chelonodon nigroviridis</name>
    <dbReference type="NCBI Taxonomy" id="99883"/>
    <lineage>
        <taxon>Eukaryota</taxon>
        <taxon>Metazoa</taxon>
        <taxon>Chordata</taxon>
        <taxon>Craniata</taxon>
        <taxon>Vertebrata</taxon>
        <taxon>Euteleostomi</taxon>
        <taxon>Actinopterygii</taxon>
        <taxon>Neopterygii</taxon>
        <taxon>Teleostei</taxon>
        <taxon>Neoteleostei</taxon>
        <taxon>Acanthomorphata</taxon>
        <taxon>Eupercaria</taxon>
        <taxon>Tetraodontiformes</taxon>
        <taxon>Tetradontoidea</taxon>
        <taxon>Tetraodontidae</taxon>
        <taxon>Tetraodon</taxon>
    </lineage>
</organism>
<accession>Q4REI7</accession>
<feature type="non-terminal residue" evidence="8">
    <location>
        <position position="1"/>
    </location>
</feature>
<comment type="subcellular location">
    <subcellularLocation>
        <location evidence="6">Endomembrane system</location>
        <topology evidence="6">Lipid-anchor</topology>
        <orientation evidence="6">Cytoplasmic side</orientation>
    </subcellularLocation>
    <subcellularLocation>
        <location evidence="7">Membrane</location>
        <topology evidence="7">Lipid-anchor</topology>
    </subcellularLocation>
</comment>
<dbReference type="InterPro" id="IPR001806">
    <property type="entry name" value="Small_GTPase"/>
</dbReference>
<dbReference type="InterPro" id="IPR027417">
    <property type="entry name" value="P-loop_NTPase"/>
</dbReference>
<dbReference type="SUPFAM" id="SSF52540">
    <property type="entry name" value="P-loop containing nucleoside triphosphate hydrolases"/>
    <property type="match status" value="1"/>
</dbReference>
<dbReference type="OrthoDB" id="245989at2759"/>
<dbReference type="CDD" id="cd04107">
    <property type="entry name" value="Rab32_Rab38"/>
    <property type="match status" value="1"/>
</dbReference>
<dbReference type="GO" id="GO:0005770">
    <property type="term" value="C:late endosome"/>
    <property type="evidence" value="ECO:0007669"/>
    <property type="project" value="TreeGrafter"/>
</dbReference>
<dbReference type="GO" id="GO:0003924">
    <property type="term" value="F:GTPase activity"/>
    <property type="evidence" value="ECO:0007669"/>
    <property type="project" value="UniProtKB-UniRule"/>
</dbReference>
<keyword evidence="4 7" id="KW-0449">Lipoprotein</keyword>
<evidence type="ECO:0000256" key="6">
    <source>
        <dbReference type="ARBA" id="ARBA00046278"/>
    </source>
</evidence>
<proteinExistence type="inferred from homology"/>
<evidence type="ECO:0000256" key="5">
    <source>
        <dbReference type="ARBA" id="ARBA00023289"/>
    </source>
</evidence>
<dbReference type="SMART" id="SM00176">
    <property type="entry name" value="RAN"/>
    <property type="match status" value="1"/>
</dbReference>
<dbReference type="GO" id="GO:0005802">
    <property type="term" value="C:trans-Golgi network"/>
    <property type="evidence" value="ECO:0007669"/>
    <property type="project" value="UniProtKB-UniRule"/>
</dbReference>
<dbReference type="NCBIfam" id="TIGR00231">
    <property type="entry name" value="small_GTP"/>
    <property type="match status" value="1"/>
</dbReference>
<keyword evidence="7" id="KW-0472">Membrane</keyword>
<comment type="similarity">
    <text evidence="1 7">Belongs to the small GTPase superfamily. Rab family.</text>
</comment>
<keyword evidence="3 7" id="KW-0342">GTP-binding</keyword>
<evidence type="ECO:0000313" key="8">
    <source>
        <dbReference type="EMBL" id="CAG13195.1"/>
    </source>
</evidence>
<dbReference type="InterPro" id="IPR030697">
    <property type="entry name" value="Rab29/Rab38/Rab32"/>
</dbReference>
<gene>
    <name evidence="8" type="ORF">GSTENG00035749001</name>
</gene>
<dbReference type="PROSITE" id="PS51419">
    <property type="entry name" value="RAB"/>
    <property type="match status" value="1"/>
</dbReference>
<dbReference type="Gene3D" id="3.40.50.300">
    <property type="entry name" value="P-loop containing nucleotide triphosphate hydrolases"/>
    <property type="match status" value="1"/>
</dbReference>
<evidence type="ECO:0000256" key="4">
    <source>
        <dbReference type="ARBA" id="ARBA00023288"/>
    </source>
</evidence>
<reference evidence="8" key="1">
    <citation type="journal article" date="2004" name="Nature">
        <title>Genome duplication in the teleost fish Tetraodon nigroviridis reveals the early vertebrate proto-karyotype.</title>
        <authorList>
            <person name="Jaillon O."/>
            <person name="Aury J.-M."/>
            <person name="Brunet F."/>
            <person name="Petit J.-L."/>
            <person name="Stange-Thomann N."/>
            <person name="Mauceli E."/>
            <person name="Bouneau L."/>
            <person name="Fischer C."/>
            <person name="Ozouf-Costaz C."/>
            <person name="Bernot A."/>
            <person name="Nicaud S."/>
            <person name="Jaffe D."/>
            <person name="Fisher S."/>
            <person name="Lutfalla G."/>
            <person name="Dossat C."/>
            <person name="Segurens B."/>
            <person name="Dasilva C."/>
            <person name="Salanoubat M."/>
            <person name="Levy M."/>
            <person name="Boudet N."/>
            <person name="Castellano S."/>
            <person name="Anthouard V."/>
            <person name="Jubin C."/>
            <person name="Castelli V."/>
            <person name="Katinka M."/>
            <person name="Vacherie B."/>
            <person name="Biemont C."/>
            <person name="Skalli Z."/>
            <person name="Cattolico L."/>
            <person name="Poulain J."/>
            <person name="De Berardinis V."/>
            <person name="Cruaud C."/>
            <person name="Duprat S."/>
            <person name="Brottier P."/>
            <person name="Coutanceau J.-P."/>
            <person name="Gouzy J."/>
            <person name="Parra G."/>
            <person name="Lardier G."/>
            <person name="Chapple C."/>
            <person name="McKernan K.J."/>
            <person name="McEwan P."/>
            <person name="Bosak S."/>
            <person name="Kellis M."/>
            <person name="Volff J.-N."/>
            <person name="Guigo R."/>
            <person name="Zody M.C."/>
            <person name="Mesirov J."/>
            <person name="Lindblad-Toh K."/>
            <person name="Birren B."/>
            <person name="Nusbaum C."/>
            <person name="Kahn D."/>
            <person name="Robinson-Rechavi M."/>
            <person name="Laudet V."/>
            <person name="Schachter V."/>
            <person name="Quetier F."/>
            <person name="Saurin W."/>
            <person name="Scarpelli C."/>
            <person name="Wincker P."/>
            <person name="Lander E.S."/>
            <person name="Weissenbach J."/>
            <person name="Roest Crollius H."/>
        </authorList>
    </citation>
    <scope>NUCLEOTIDE SEQUENCE [LARGE SCALE GENOMIC DNA]</scope>
</reference>
<dbReference type="PRINTS" id="PR00449">
    <property type="entry name" value="RASTRNSFRMNG"/>
</dbReference>
<keyword evidence="2 7" id="KW-0547">Nucleotide-binding</keyword>
<evidence type="ECO:0000256" key="1">
    <source>
        <dbReference type="ARBA" id="ARBA00006270"/>
    </source>
</evidence>
<dbReference type="GO" id="GO:0005525">
    <property type="term" value="F:GTP binding"/>
    <property type="evidence" value="ECO:0007669"/>
    <property type="project" value="UniProtKB-UniRule"/>
</dbReference>
<dbReference type="KEGG" id="tng:GSTEN00035749G001"/>
<comment type="caution">
    <text evidence="8">The sequence shown here is derived from an EMBL/GenBank/DDBJ whole genome shotgun (WGS) entry which is preliminary data.</text>
</comment>
<dbReference type="PANTHER" id="PTHR47981">
    <property type="entry name" value="RAB FAMILY"/>
    <property type="match status" value="1"/>
</dbReference>
<dbReference type="GO" id="GO:0016020">
    <property type="term" value="C:membrane"/>
    <property type="evidence" value="ECO:0007669"/>
    <property type="project" value="UniProtKB-SubCell"/>
</dbReference>
<dbReference type="GO" id="GO:0090385">
    <property type="term" value="P:phagosome-lysosome fusion"/>
    <property type="evidence" value="ECO:0007669"/>
    <property type="project" value="TreeGrafter"/>
</dbReference>
<evidence type="ECO:0000256" key="2">
    <source>
        <dbReference type="ARBA" id="ARBA00022741"/>
    </source>
</evidence>
<dbReference type="Pfam" id="PF00071">
    <property type="entry name" value="Ras"/>
    <property type="match status" value="1"/>
</dbReference>
<evidence type="ECO:0000256" key="7">
    <source>
        <dbReference type="RuleBase" id="RU367128"/>
    </source>
</evidence>
<dbReference type="SMART" id="SM00175">
    <property type="entry name" value="RAB"/>
    <property type="match status" value="1"/>
</dbReference>
<comment type="function">
    <text evidence="7">The small GTPases Rab are key regulators in vesicle trafficking.</text>
</comment>
<dbReference type="AlphaFoldDB" id="Q4REI7"/>
<evidence type="ECO:0000256" key="3">
    <source>
        <dbReference type="ARBA" id="ARBA00023134"/>
    </source>
</evidence>
<dbReference type="FunFam" id="3.40.50.300:FF:000222">
    <property type="entry name" value="RAB32, member RAS oncogene family"/>
    <property type="match status" value="1"/>
</dbReference>
<reference evidence="8" key="2">
    <citation type="submission" date="2004-02" db="EMBL/GenBank/DDBJ databases">
        <authorList>
            <consortium name="Genoscope"/>
            <consortium name="Whitehead Institute Centre for Genome Research"/>
        </authorList>
    </citation>
    <scope>NUCLEOTIDE SEQUENCE</scope>
</reference>
<sequence>REKLFKVLVIGDLGVGKSSVILRYVNKRFVEKYKASIGVDFALKTIEWDPQTVVRLQFWDIAGQERFRKMSRVYYKGAMGVLVVFDGTKRSTLEAASEWKRDLDGKVRLDGGRPLPSVLLANKCDLKGRDRGDASWLNTFCEENSFSGCFETSAKDNINIDEAVDFLVTQMMLRDGGLADEEDRNDSVAKMKKFNIRKVLDGLTAASSSSSATAQPGTPRENDLVQETLQSEHFQLCKVGLPANAANIRLLFPSILADRNVTEHLFSWVGAAYYIRYKKPKNICEGEI</sequence>
<dbReference type="SMART" id="SM00173">
    <property type="entry name" value="RAS"/>
    <property type="match status" value="1"/>
</dbReference>
<dbReference type="GO" id="GO:0005764">
    <property type="term" value="C:lysosome"/>
    <property type="evidence" value="ECO:0007669"/>
    <property type="project" value="TreeGrafter"/>
</dbReference>